<organism evidence="5 6">
    <name type="scientific">Sulfitobacter sediminilitoris</name>
    <dbReference type="NCBI Taxonomy" id="2698830"/>
    <lineage>
        <taxon>Bacteria</taxon>
        <taxon>Pseudomonadati</taxon>
        <taxon>Pseudomonadota</taxon>
        <taxon>Alphaproteobacteria</taxon>
        <taxon>Rhodobacterales</taxon>
        <taxon>Roseobacteraceae</taxon>
        <taxon>Sulfitobacter</taxon>
    </lineage>
</organism>
<sequence length="336" mass="37511">MAEDRADDIRPMIRQAPRYEAIEQQLAVAIQTRLLKPGVVVTEDPVARLFGTSRTPVRKAFNQLEQNGLLERFEGRGFVVTGADAPLRVSVTREMLGLSQLSATQPPPMTADRIARDFEASVVQALPFGQYRVHEQAAADYFGVSRTVIRELLSRFQDRGLVRKDLRSHWVVGPLTARDVEHYFAIRGRLEPLALIDSAPLLRPDDITATLERAHASMAEGDSLPPEQIELLENDLHVTLLAKTPNTHLLRIIHQSQIALAVNKVFAETVGTRPFGAALTEHCIVLEFLLRGSWKAAGNALEEHLHISAARTRKRLMSFSVFPQPDLPEYLRAIST</sequence>
<dbReference type="SUPFAM" id="SSF46785">
    <property type="entry name" value="Winged helix' DNA-binding domain"/>
    <property type="match status" value="2"/>
</dbReference>
<protein>
    <submittedName>
        <fullName evidence="5">GntR family transcriptional regulator</fullName>
    </submittedName>
</protein>
<dbReference type="GO" id="GO:0003677">
    <property type="term" value="F:DNA binding"/>
    <property type="evidence" value="ECO:0007669"/>
    <property type="project" value="UniProtKB-KW"/>
</dbReference>
<dbReference type="Pfam" id="PF00392">
    <property type="entry name" value="GntR"/>
    <property type="match status" value="1"/>
</dbReference>
<evidence type="ECO:0000256" key="1">
    <source>
        <dbReference type="ARBA" id="ARBA00023015"/>
    </source>
</evidence>
<keyword evidence="2" id="KW-0238">DNA-binding</keyword>
<dbReference type="InterPro" id="IPR036390">
    <property type="entry name" value="WH_DNA-bd_sf"/>
</dbReference>
<evidence type="ECO:0000256" key="2">
    <source>
        <dbReference type="ARBA" id="ARBA00023125"/>
    </source>
</evidence>
<reference evidence="5 6" key="1">
    <citation type="submission" date="2020-01" db="EMBL/GenBank/DDBJ databases">
        <title>Sulfitobacter sediminilitoris sp. nov., isolated from a tidal flat.</title>
        <authorList>
            <person name="Park S."/>
            <person name="Yoon J.-H."/>
        </authorList>
    </citation>
    <scope>NUCLEOTIDE SEQUENCE [LARGE SCALE GENOMIC DNA]</scope>
    <source>
        <strain evidence="5 6">JBTF-M27</strain>
    </source>
</reference>
<dbReference type="Proteomes" id="UP000468591">
    <property type="component" value="Unassembled WGS sequence"/>
</dbReference>
<dbReference type="PANTHER" id="PTHR43537:SF5">
    <property type="entry name" value="UXU OPERON TRANSCRIPTIONAL REGULATOR"/>
    <property type="match status" value="1"/>
</dbReference>
<evidence type="ECO:0000313" key="5">
    <source>
        <dbReference type="EMBL" id="NEK23449.1"/>
    </source>
</evidence>
<dbReference type="GO" id="GO:0003700">
    <property type="term" value="F:DNA-binding transcription factor activity"/>
    <property type="evidence" value="ECO:0007669"/>
    <property type="project" value="InterPro"/>
</dbReference>
<comment type="caution">
    <text evidence="5">The sequence shown here is derived from an EMBL/GenBank/DDBJ whole genome shotgun (WGS) entry which is preliminary data.</text>
</comment>
<dbReference type="InterPro" id="IPR000524">
    <property type="entry name" value="Tscrpt_reg_HTH_GntR"/>
</dbReference>
<keyword evidence="1" id="KW-0805">Transcription regulation</keyword>
<name>A0A6P0CB51_9RHOB</name>
<gene>
    <name evidence="5" type="ORF">GV827_13660</name>
</gene>
<evidence type="ECO:0000313" key="6">
    <source>
        <dbReference type="Proteomes" id="UP000468591"/>
    </source>
</evidence>
<dbReference type="InterPro" id="IPR008920">
    <property type="entry name" value="TF_FadR/GntR_C"/>
</dbReference>
<dbReference type="AlphaFoldDB" id="A0A6P0CB51"/>
<evidence type="ECO:0000256" key="3">
    <source>
        <dbReference type="ARBA" id="ARBA00023163"/>
    </source>
</evidence>
<dbReference type="Gene3D" id="1.10.10.10">
    <property type="entry name" value="Winged helix-like DNA-binding domain superfamily/Winged helix DNA-binding domain"/>
    <property type="match status" value="2"/>
</dbReference>
<dbReference type="RefSeq" id="WP_164354374.1">
    <property type="nucleotide sequence ID" value="NZ_JAABNT010000008.1"/>
</dbReference>
<dbReference type="SUPFAM" id="SSF48008">
    <property type="entry name" value="GntR ligand-binding domain-like"/>
    <property type="match status" value="1"/>
</dbReference>
<dbReference type="PROSITE" id="PS50949">
    <property type="entry name" value="HTH_GNTR"/>
    <property type="match status" value="1"/>
</dbReference>
<dbReference type="InterPro" id="IPR011711">
    <property type="entry name" value="GntR_C"/>
</dbReference>
<keyword evidence="3" id="KW-0804">Transcription</keyword>
<dbReference type="CDD" id="cd07377">
    <property type="entry name" value="WHTH_GntR"/>
    <property type="match status" value="1"/>
</dbReference>
<proteinExistence type="predicted"/>
<dbReference type="PANTHER" id="PTHR43537">
    <property type="entry name" value="TRANSCRIPTIONAL REGULATOR, GNTR FAMILY"/>
    <property type="match status" value="1"/>
</dbReference>
<accession>A0A6P0CB51</accession>
<dbReference type="Pfam" id="PF07729">
    <property type="entry name" value="FCD"/>
    <property type="match status" value="1"/>
</dbReference>
<dbReference type="InterPro" id="IPR036388">
    <property type="entry name" value="WH-like_DNA-bd_sf"/>
</dbReference>
<dbReference type="Gene3D" id="1.20.120.530">
    <property type="entry name" value="GntR ligand-binding domain-like"/>
    <property type="match status" value="1"/>
</dbReference>
<dbReference type="SMART" id="SM00345">
    <property type="entry name" value="HTH_GNTR"/>
    <property type="match status" value="2"/>
</dbReference>
<keyword evidence="6" id="KW-1185">Reference proteome</keyword>
<dbReference type="EMBL" id="JAABNT010000008">
    <property type="protein sequence ID" value="NEK23449.1"/>
    <property type="molecule type" value="Genomic_DNA"/>
</dbReference>
<evidence type="ECO:0000259" key="4">
    <source>
        <dbReference type="PROSITE" id="PS50949"/>
    </source>
</evidence>
<feature type="domain" description="HTH gntR-type" evidence="4">
    <location>
        <begin position="16"/>
        <end position="83"/>
    </location>
</feature>